<name>A0A0C1H6X5_9BACT</name>
<protein>
    <recommendedName>
        <fullName evidence="1">Transposase DDE domain-containing protein</fullName>
    </recommendedName>
</protein>
<evidence type="ECO:0000259" key="1">
    <source>
        <dbReference type="Pfam" id="PF13612"/>
    </source>
</evidence>
<evidence type="ECO:0000313" key="3">
    <source>
        <dbReference type="Proteomes" id="UP000031465"/>
    </source>
</evidence>
<organism evidence="2 3">
    <name type="scientific">Candidatus Protochlamydia amoebophila</name>
    <dbReference type="NCBI Taxonomy" id="362787"/>
    <lineage>
        <taxon>Bacteria</taxon>
        <taxon>Pseudomonadati</taxon>
        <taxon>Chlamydiota</taxon>
        <taxon>Chlamydiia</taxon>
        <taxon>Parachlamydiales</taxon>
        <taxon>Parachlamydiaceae</taxon>
        <taxon>Candidatus Protochlamydia</taxon>
    </lineage>
</organism>
<dbReference type="EMBL" id="JSAN01000177">
    <property type="protein sequence ID" value="KIC70643.1"/>
    <property type="molecule type" value="Genomic_DNA"/>
</dbReference>
<dbReference type="Proteomes" id="UP000031465">
    <property type="component" value="Unassembled WGS sequence"/>
</dbReference>
<dbReference type="RefSeq" id="WP_039361171.1">
    <property type="nucleotide sequence ID" value="NZ_JSAN01000177.1"/>
</dbReference>
<reference evidence="2 3" key="1">
    <citation type="journal article" date="2014" name="Mol. Biol. Evol.">
        <title>Massive expansion of Ubiquitination-related gene families within the Chlamydiae.</title>
        <authorList>
            <person name="Domman D."/>
            <person name="Collingro A."/>
            <person name="Lagkouvardos I."/>
            <person name="Gehre L."/>
            <person name="Weinmaier T."/>
            <person name="Rattei T."/>
            <person name="Subtil A."/>
            <person name="Horn M."/>
        </authorList>
    </citation>
    <scope>NUCLEOTIDE SEQUENCE [LARGE SCALE GENOMIC DNA]</scope>
    <source>
        <strain evidence="2 3">EI2</strain>
    </source>
</reference>
<dbReference type="InterPro" id="IPR025668">
    <property type="entry name" value="Tnp_DDE_dom"/>
</dbReference>
<sequence>MDLIKLYCSVDDFWKSFEQKWNKQLIDHGKTKRGPQPELSIPEMMTIVILFHQSNYRTFKHFYGYVTKYLVKEFPNLISYSRFVYLKKNLFVPLFAYLLEKRGEITGIAFIDSTSIDVCHNKRIKRNKVFKGLAKRGKTTSGWFFGFKLHLMINEKGEILAFQLTPGNVADVTIAETLSKGIFGKLFGDKGYISKELSKKLLKQGLELFTTLRSNMKQNLMKLTDKILLRKRAIIETVNDQLKNISQIEHTRHRNAGNFLINLLAGIVAYTHQPKKPSINLAEQHRLLLMAA</sequence>
<dbReference type="AlphaFoldDB" id="A0A0C1H6X5"/>
<dbReference type="Pfam" id="PF13612">
    <property type="entry name" value="DDE_Tnp_1_3"/>
    <property type="match status" value="1"/>
</dbReference>
<comment type="caution">
    <text evidence="2">The sequence shown here is derived from an EMBL/GenBank/DDBJ whole genome shotgun (WGS) entry which is preliminary data.</text>
</comment>
<gene>
    <name evidence="2" type="ORF">DB44_HI00010</name>
</gene>
<dbReference type="NCBIfam" id="NF033520">
    <property type="entry name" value="transpos_IS982"/>
    <property type="match status" value="1"/>
</dbReference>
<accession>A0A0C1H6X5</accession>
<dbReference type="PATRIC" id="fig|362787.3.peg.2144"/>
<feature type="domain" description="Transposase DDE" evidence="1">
    <location>
        <begin position="102"/>
        <end position="255"/>
    </location>
</feature>
<evidence type="ECO:0000313" key="2">
    <source>
        <dbReference type="EMBL" id="KIC70643.1"/>
    </source>
</evidence>
<proteinExistence type="predicted"/>